<gene>
    <name evidence="11" type="ORF">N8I77_010821</name>
</gene>
<dbReference type="PROSITE" id="PS00107">
    <property type="entry name" value="PROTEIN_KINASE_ATP"/>
    <property type="match status" value="1"/>
</dbReference>
<dbReference type="PANTHER" id="PTHR47634">
    <property type="entry name" value="PROTEIN KINASE DOMAIN-CONTAINING PROTEIN-RELATED"/>
    <property type="match status" value="1"/>
</dbReference>
<keyword evidence="12" id="KW-1185">Reference proteome</keyword>
<evidence type="ECO:0000256" key="1">
    <source>
        <dbReference type="ARBA" id="ARBA00012513"/>
    </source>
</evidence>
<dbReference type="Gene3D" id="3.30.200.20">
    <property type="entry name" value="Phosphorylase Kinase, domain 1"/>
    <property type="match status" value="1"/>
</dbReference>
<dbReference type="AlphaFoldDB" id="A0AAD9S9B5"/>
<evidence type="ECO:0000256" key="4">
    <source>
        <dbReference type="ARBA" id="ARBA00022741"/>
    </source>
</evidence>
<dbReference type="EC" id="2.7.11.1" evidence="1"/>
<evidence type="ECO:0000256" key="5">
    <source>
        <dbReference type="ARBA" id="ARBA00022777"/>
    </source>
</evidence>
<dbReference type="PROSITE" id="PS50011">
    <property type="entry name" value="PROTEIN_KINASE_DOM"/>
    <property type="match status" value="1"/>
</dbReference>
<evidence type="ECO:0000259" key="10">
    <source>
        <dbReference type="PROSITE" id="PS50011"/>
    </source>
</evidence>
<reference evidence="11" key="1">
    <citation type="submission" date="2023-06" db="EMBL/GenBank/DDBJ databases">
        <authorList>
            <person name="Noh H."/>
        </authorList>
    </citation>
    <scope>NUCLEOTIDE SEQUENCE</scope>
    <source>
        <strain evidence="11">DUCC20226</strain>
    </source>
</reference>
<keyword evidence="4 9" id="KW-0547">Nucleotide-binding</keyword>
<feature type="binding site" evidence="9">
    <location>
        <position position="103"/>
    </location>
    <ligand>
        <name>ATP</name>
        <dbReference type="ChEBI" id="CHEBI:30616"/>
    </ligand>
</feature>
<dbReference type="GO" id="GO:0000245">
    <property type="term" value="P:spliceosomal complex assembly"/>
    <property type="evidence" value="ECO:0007669"/>
    <property type="project" value="TreeGrafter"/>
</dbReference>
<dbReference type="EMBL" id="JAUJFL010000006">
    <property type="protein sequence ID" value="KAK2601366.1"/>
    <property type="molecule type" value="Genomic_DNA"/>
</dbReference>
<comment type="catalytic activity">
    <reaction evidence="7">
        <text>L-threonyl-[protein] + ATP = O-phospho-L-threonyl-[protein] + ADP + H(+)</text>
        <dbReference type="Rhea" id="RHEA:46608"/>
        <dbReference type="Rhea" id="RHEA-COMP:11060"/>
        <dbReference type="Rhea" id="RHEA-COMP:11605"/>
        <dbReference type="ChEBI" id="CHEBI:15378"/>
        <dbReference type="ChEBI" id="CHEBI:30013"/>
        <dbReference type="ChEBI" id="CHEBI:30616"/>
        <dbReference type="ChEBI" id="CHEBI:61977"/>
        <dbReference type="ChEBI" id="CHEBI:456216"/>
        <dbReference type="EC" id="2.7.11.1"/>
    </reaction>
</comment>
<keyword evidence="2" id="KW-0723">Serine/threonine-protein kinase</keyword>
<dbReference type="GO" id="GO:0050684">
    <property type="term" value="P:regulation of mRNA processing"/>
    <property type="evidence" value="ECO:0007669"/>
    <property type="project" value="TreeGrafter"/>
</dbReference>
<keyword evidence="3" id="KW-0808">Transferase</keyword>
<dbReference type="Proteomes" id="UP001265746">
    <property type="component" value="Unassembled WGS sequence"/>
</dbReference>
<comment type="caution">
    <text evidence="11">The sequence shown here is derived from an EMBL/GenBank/DDBJ whole genome shotgun (WGS) entry which is preliminary data.</text>
</comment>
<protein>
    <recommendedName>
        <fullName evidence="1">non-specific serine/threonine protein kinase</fullName>
        <ecNumber evidence="1">2.7.11.1</ecNumber>
    </recommendedName>
</protein>
<evidence type="ECO:0000256" key="3">
    <source>
        <dbReference type="ARBA" id="ARBA00022679"/>
    </source>
</evidence>
<evidence type="ECO:0000313" key="12">
    <source>
        <dbReference type="Proteomes" id="UP001265746"/>
    </source>
</evidence>
<dbReference type="SMART" id="SM00220">
    <property type="entry name" value="S_TKc"/>
    <property type="match status" value="1"/>
</dbReference>
<organism evidence="11 12">
    <name type="scientific">Phomopsis amygdali</name>
    <name type="common">Fusicoccum amygdali</name>
    <dbReference type="NCBI Taxonomy" id="1214568"/>
    <lineage>
        <taxon>Eukaryota</taxon>
        <taxon>Fungi</taxon>
        <taxon>Dikarya</taxon>
        <taxon>Ascomycota</taxon>
        <taxon>Pezizomycotina</taxon>
        <taxon>Sordariomycetes</taxon>
        <taxon>Sordariomycetidae</taxon>
        <taxon>Diaporthales</taxon>
        <taxon>Diaporthaceae</taxon>
        <taxon>Diaporthe</taxon>
    </lineage>
</organism>
<dbReference type="InterPro" id="IPR000719">
    <property type="entry name" value="Prot_kinase_dom"/>
</dbReference>
<dbReference type="Gene3D" id="1.10.510.10">
    <property type="entry name" value="Transferase(Phosphotransferase) domain 1"/>
    <property type="match status" value="1"/>
</dbReference>
<sequence>MIRISMLCTIPQRAIPAARWNSVFAATSATCLRYTSRMAHLMYACDVDAEPLHRYCIGGYYPLKLGDVLKHGRYRIMHKVGWGGYSTTWAARDQQENRYVAVKVSVSEKRDNRESEILQVISALPKGRPGKDHVVQILDHFEETGPNGTHKCLVLELLGPNVPDLIDWIYTDERLPARLAKSIAHQALSGVDFLSTYEIGHGDLHSRNLAFKIPNFDSLNQQEFYDKLGKPETALVSRRDGLELGRGVPSYLVRPTSFSKSIRQSVRADPDMKIIDFGEAFQTNNAPSRLHTPLVVRAPECLFSDRLDHRVDLWSMACLLFELVTGQPPFDAIMVTPESLIQQMMDYCTDCMPDRWQKKWQEMEKDTSRDYQPPTLQQWLEEVYFDAERNAEFTKQDITKVGKLVASMLKFDPSSRAQAKEILADPWFRH</sequence>
<comment type="catalytic activity">
    <reaction evidence="8">
        <text>L-seryl-[protein] + ATP = O-phospho-L-seryl-[protein] + ADP + H(+)</text>
        <dbReference type="Rhea" id="RHEA:17989"/>
        <dbReference type="Rhea" id="RHEA-COMP:9863"/>
        <dbReference type="Rhea" id="RHEA-COMP:11604"/>
        <dbReference type="ChEBI" id="CHEBI:15378"/>
        <dbReference type="ChEBI" id="CHEBI:29999"/>
        <dbReference type="ChEBI" id="CHEBI:30616"/>
        <dbReference type="ChEBI" id="CHEBI:83421"/>
        <dbReference type="ChEBI" id="CHEBI:456216"/>
        <dbReference type="EC" id="2.7.11.1"/>
    </reaction>
</comment>
<dbReference type="GO" id="GO:0004674">
    <property type="term" value="F:protein serine/threonine kinase activity"/>
    <property type="evidence" value="ECO:0007669"/>
    <property type="project" value="UniProtKB-KW"/>
</dbReference>
<dbReference type="SUPFAM" id="SSF56112">
    <property type="entry name" value="Protein kinase-like (PK-like)"/>
    <property type="match status" value="1"/>
</dbReference>
<name>A0AAD9S9B5_PHOAM</name>
<evidence type="ECO:0000256" key="7">
    <source>
        <dbReference type="ARBA" id="ARBA00047899"/>
    </source>
</evidence>
<accession>A0AAD9S9B5</accession>
<proteinExistence type="predicted"/>
<keyword evidence="5" id="KW-0418">Kinase</keyword>
<evidence type="ECO:0000256" key="2">
    <source>
        <dbReference type="ARBA" id="ARBA00022527"/>
    </source>
</evidence>
<feature type="domain" description="Protein kinase" evidence="10">
    <location>
        <begin position="74"/>
        <end position="428"/>
    </location>
</feature>
<dbReference type="InterPro" id="IPR011009">
    <property type="entry name" value="Kinase-like_dom_sf"/>
</dbReference>
<dbReference type="Pfam" id="PF00069">
    <property type="entry name" value="Pkinase"/>
    <property type="match status" value="2"/>
</dbReference>
<dbReference type="PANTHER" id="PTHR47634:SF9">
    <property type="entry name" value="PROTEIN KINASE DOMAIN-CONTAINING PROTEIN-RELATED"/>
    <property type="match status" value="1"/>
</dbReference>
<evidence type="ECO:0000256" key="9">
    <source>
        <dbReference type="PROSITE-ProRule" id="PRU10141"/>
    </source>
</evidence>
<dbReference type="GO" id="GO:0005524">
    <property type="term" value="F:ATP binding"/>
    <property type="evidence" value="ECO:0007669"/>
    <property type="project" value="UniProtKB-UniRule"/>
</dbReference>
<dbReference type="InterPro" id="IPR017441">
    <property type="entry name" value="Protein_kinase_ATP_BS"/>
</dbReference>
<keyword evidence="6 9" id="KW-0067">ATP-binding</keyword>
<evidence type="ECO:0000256" key="6">
    <source>
        <dbReference type="ARBA" id="ARBA00022840"/>
    </source>
</evidence>
<evidence type="ECO:0000313" key="11">
    <source>
        <dbReference type="EMBL" id="KAK2601366.1"/>
    </source>
</evidence>
<evidence type="ECO:0000256" key="8">
    <source>
        <dbReference type="ARBA" id="ARBA00048679"/>
    </source>
</evidence>
<dbReference type="InterPro" id="IPR051334">
    <property type="entry name" value="SRPK"/>
</dbReference>